<organism evidence="4 5">
    <name type="scientific">Blastomyces parvus</name>
    <dbReference type="NCBI Taxonomy" id="2060905"/>
    <lineage>
        <taxon>Eukaryota</taxon>
        <taxon>Fungi</taxon>
        <taxon>Dikarya</taxon>
        <taxon>Ascomycota</taxon>
        <taxon>Pezizomycotina</taxon>
        <taxon>Eurotiomycetes</taxon>
        <taxon>Eurotiomycetidae</taxon>
        <taxon>Onygenales</taxon>
        <taxon>Ajellomycetaceae</taxon>
        <taxon>Blastomyces</taxon>
    </lineage>
</organism>
<reference evidence="4 5" key="1">
    <citation type="submission" date="2017-10" db="EMBL/GenBank/DDBJ databases">
        <title>Comparative genomics in systemic dimorphic fungi from Ajellomycetaceae.</title>
        <authorList>
            <person name="Munoz J.F."/>
            <person name="Mcewen J.G."/>
            <person name="Clay O.K."/>
            <person name="Cuomo C.A."/>
        </authorList>
    </citation>
    <scope>NUCLEOTIDE SEQUENCE [LARGE SCALE GENOMIC DNA]</scope>
    <source>
        <strain evidence="4 5">UAMH130</strain>
    </source>
</reference>
<feature type="region of interest" description="Disordered" evidence="2">
    <location>
        <begin position="425"/>
        <end position="447"/>
    </location>
</feature>
<feature type="region of interest" description="Disordered" evidence="2">
    <location>
        <begin position="336"/>
        <end position="365"/>
    </location>
</feature>
<feature type="region of interest" description="Disordered" evidence="2">
    <location>
        <begin position="85"/>
        <end position="108"/>
    </location>
</feature>
<feature type="chain" id="PRO_5012586571" description="Chitin-binding type-2 domain-containing protein" evidence="3">
    <location>
        <begin position="20"/>
        <end position="610"/>
    </location>
</feature>
<keyword evidence="1" id="KW-0945">Host-virus interaction</keyword>
<keyword evidence="5" id="KW-1185">Reference proteome</keyword>
<feature type="compositionally biased region" description="Low complexity" evidence="2">
    <location>
        <begin position="254"/>
        <end position="266"/>
    </location>
</feature>
<dbReference type="PANTHER" id="PTHR13037">
    <property type="entry name" value="FORMIN"/>
    <property type="match status" value="1"/>
</dbReference>
<feature type="region of interest" description="Disordered" evidence="2">
    <location>
        <begin position="254"/>
        <end position="281"/>
    </location>
</feature>
<dbReference type="Proteomes" id="UP000224080">
    <property type="component" value="Unassembled WGS sequence"/>
</dbReference>
<accession>A0A2B7WZ02</accession>
<feature type="compositionally biased region" description="Pro residues" evidence="2">
    <location>
        <begin position="349"/>
        <end position="358"/>
    </location>
</feature>
<sequence length="610" mass="66429">MKRSLTLALGALAPILTWASPAPRLDQQGGAVVCANSYHCYDDAPCKTDQTCLGIAEYQPEYIKCGGLDYDWHCIVSPYPVPHPTTSAPTPTPTPTSSVPAPPQPTSLAKRSELGYENVAFCASGVNCFNDETCKLSQQCLALAEYDPTFVKCGGLDYGWQCIVSPYPVPHSTTSAPTLTPAPTPTGSVQKRSELGYDNVAFCASGINCFSDEPCKMDQQCLALAEYDPNFVKCGMLDYGWQCIVSPYPVPHPTTSAPTPAPTSSVPAPPQPTSPTKRSELDHPDGIYYCADGFHCHSDYECSKQKDCREWADYDPTRIFCGIQNEEFRCMVTGEPPVHPTTEARKAPAPTPASPQPTSPAKTSELNHPDVIFCAPGLHCTNDSECANNEDCREWAGYDPTIIRCGGWLEGFRCMVVGDPPVHPTTAAREAPAPPTPALPEPTSAAKKPEIDLQAQSEQFCAPGFHCHSDYECSTKEDCRHAARYDPTRIRCTGWSHGYKCIVTGKPDPHPITRRAVETPPPTPTLPQPTSPAKKPEPNPWIQFCADGLSCHSDYECSIQQDCREKARYDPTIIKCGDWMQDFRCMVVGFPPPHPTTEALAAPAPTPILD</sequence>
<evidence type="ECO:0000256" key="3">
    <source>
        <dbReference type="SAM" id="SignalP"/>
    </source>
</evidence>
<proteinExistence type="predicted"/>
<feature type="region of interest" description="Disordered" evidence="2">
    <location>
        <begin position="510"/>
        <end position="537"/>
    </location>
</feature>
<dbReference type="OrthoDB" id="4497130at2759"/>
<gene>
    <name evidence="4" type="ORF">GX51_05019</name>
</gene>
<protein>
    <recommendedName>
        <fullName evidence="6">Chitin-binding type-2 domain-containing protein</fullName>
    </recommendedName>
</protein>
<evidence type="ECO:0000256" key="1">
    <source>
        <dbReference type="ARBA" id="ARBA00022581"/>
    </source>
</evidence>
<dbReference type="AlphaFoldDB" id="A0A2B7WZ02"/>
<feature type="compositionally biased region" description="Pro residues" evidence="2">
    <location>
        <begin position="519"/>
        <end position="530"/>
    </location>
</feature>
<feature type="signal peptide" evidence="3">
    <location>
        <begin position="1"/>
        <end position="19"/>
    </location>
</feature>
<name>A0A2B7WZ02_9EURO</name>
<evidence type="ECO:0000313" key="4">
    <source>
        <dbReference type="EMBL" id="PGH01839.1"/>
    </source>
</evidence>
<evidence type="ECO:0000313" key="5">
    <source>
        <dbReference type="Proteomes" id="UP000224080"/>
    </source>
</evidence>
<comment type="caution">
    <text evidence="4">The sequence shown here is derived from an EMBL/GenBank/DDBJ whole genome shotgun (WGS) entry which is preliminary data.</text>
</comment>
<keyword evidence="3" id="KW-0732">Signal</keyword>
<dbReference type="EMBL" id="PDNC01000067">
    <property type="protein sequence ID" value="PGH01839.1"/>
    <property type="molecule type" value="Genomic_DNA"/>
</dbReference>
<dbReference type="PANTHER" id="PTHR13037:SF24">
    <property type="entry name" value="POLYCOMB PROTEIN PCL-RELATED"/>
    <property type="match status" value="1"/>
</dbReference>
<evidence type="ECO:0008006" key="6">
    <source>
        <dbReference type="Google" id="ProtNLM"/>
    </source>
</evidence>
<evidence type="ECO:0000256" key="2">
    <source>
        <dbReference type="SAM" id="MobiDB-lite"/>
    </source>
</evidence>
<feature type="compositionally biased region" description="Pro residues" evidence="2">
    <location>
        <begin position="90"/>
        <end position="105"/>
    </location>
</feature>